<dbReference type="InterPro" id="IPR016182">
    <property type="entry name" value="Cu_amine_oxidase_N-reg"/>
</dbReference>
<evidence type="ECO:0000313" key="15">
    <source>
        <dbReference type="Proteomes" id="UP000694569"/>
    </source>
</evidence>
<dbReference type="Ensembl" id="ENSLLET00000030280.1">
    <property type="protein sequence ID" value="ENSLLEP00000029151.1"/>
    <property type="gene ID" value="ENSLLEG00000018461.1"/>
</dbReference>
<protein>
    <recommendedName>
        <fullName evidence="8">Amine oxidase</fullName>
        <ecNumber evidence="8">1.4.3.-</ecNumber>
    </recommendedName>
</protein>
<evidence type="ECO:0000313" key="14">
    <source>
        <dbReference type="Ensembl" id="ENSLLEP00000029151.1"/>
    </source>
</evidence>
<feature type="domain" description="Copper amine oxidase N3-terminal" evidence="13">
    <location>
        <begin position="170"/>
        <end position="268"/>
    </location>
</feature>
<feature type="domain" description="Copper amine oxidase N2-terminal" evidence="12">
    <location>
        <begin position="82"/>
        <end position="152"/>
    </location>
</feature>
<evidence type="ECO:0000256" key="6">
    <source>
        <dbReference type="PIRSR" id="PIRSR600269-50"/>
    </source>
</evidence>
<feature type="chain" id="PRO_5034737758" description="Amine oxidase" evidence="10">
    <location>
        <begin position="20"/>
        <end position="736"/>
    </location>
</feature>
<evidence type="ECO:0000256" key="1">
    <source>
        <dbReference type="ARBA" id="ARBA00007983"/>
    </source>
</evidence>
<evidence type="ECO:0000256" key="10">
    <source>
        <dbReference type="SAM" id="SignalP"/>
    </source>
</evidence>
<dbReference type="Pfam" id="PF01179">
    <property type="entry name" value="Cu_amine_oxid"/>
    <property type="match status" value="1"/>
</dbReference>
<feature type="signal peptide" evidence="10">
    <location>
        <begin position="1"/>
        <end position="19"/>
    </location>
</feature>
<evidence type="ECO:0000256" key="4">
    <source>
        <dbReference type="ARBA" id="ARBA00023002"/>
    </source>
</evidence>
<feature type="domain" description="Copper amine oxidase catalytic" evidence="11">
    <location>
        <begin position="317"/>
        <end position="718"/>
    </location>
</feature>
<feature type="active site" description="Proton acceptor" evidence="6">
    <location>
        <position position="387"/>
    </location>
</feature>
<dbReference type="InterPro" id="IPR015798">
    <property type="entry name" value="Cu_amine_oxidase_C"/>
</dbReference>
<keyword evidence="5 8" id="KW-0186">Copper</keyword>
<dbReference type="Gene3D" id="2.70.98.20">
    <property type="entry name" value="Copper amine oxidase, catalytic domain"/>
    <property type="match status" value="1"/>
</dbReference>
<evidence type="ECO:0000259" key="13">
    <source>
        <dbReference type="Pfam" id="PF02728"/>
    </source>
</evidence>
<dbReference type="Proteomes" id="UP000694569">
    <property type="component" value="Unplaced"/>
</dbReference>
<dbReference type="GO" id="GO:0005507">
    <property type="term" value="F:copper ion binding"/>
    <property type="evidence" value="ECO:0007669"/>
    <property type="project" value="InterPro"/>
</dbReference>
<dbReference type="Pfam" id="PF02728">
    <property type="entry name" value="Cu_amine_oxidN3"/>
    <property type="match status" value="1"/>
</dbReference>
<keyword evidence="2 8" id="KW-0479">Metal-binding</keyword>
<dbReference type="GO" id="GO:0005886">
    <property type="term" value="C:plasma membrane"/>
    <property type="evidence" value="ECO:0007669"/>
    <property type="project" value="TreeGrafter"/>
</dbReference>
<dbReference type="GO" id="GO:0009308">
    <property type="term" value="P:amine metabolic process"/>
    <property type="evidence" value="ECO:0007669"/>
    <property type="project" value="UniProtKB-UniRule"/>
</dbReference>
<evidence type="ECO:0000256" key="3">
    <source>
        <dbReference type="ARBA" id="ARBA00022772"/>
    </source>
</evidence>
<proteinExistence type="inferred from homology"/>
<dbReference type="FunFam" id="3.10.450.40:FF:000007">
    <property type="entry name" value="Amine oxidase"/>
    <property type="match status" value="1"/>
</dbReference>
<dbReference type="AlphaFoldDB" id="A0A8C5PWK2"/>
<dbReference type="InterPro" id="IPR036460">
    <property type="entry name" value="Cu_amine_oxidase_C_sf"/>
</dbReference>
<name>A0A8C5PWK2_9ANUR</name>
<dbReference type="FunFam" id="3.10.450.40:FF:000001">
    <property type="entry name" value="Amine oxidase"/>
    <property type="match status" value="1"/>
</dbReference>
<reference evidence="14" key="2">
    <citation type="submission" date="2025-09" db="UniProtKB">
        <authorList>
            <consortium name="Ensembl"/>
        </authorList>
    </citation>
    <scope>IDENTIFICATION</scope>
</reference>
<dbReference type="InterPro" id="IPR000269">
    <property type="entry name" value="Cu_amine_oxidase"/>
</dbReference>
<feature type="modified residue" description="2',4',5'-topaquinone" evidence="7">
    <location>
        <position position="472"/>
    </location>
</feature>
<dbReference type="SUPFAM" id="SSF54416">
    <property type="entry name" value="Amine oxidase N-terminal region"/>
    <property type="match status" value="2"/>
</dbReference>
<dbReference type="GO" id="GO:0008131">
    <property type="term" value="F:primary methylamine oxidase activity"/>
    <property type="evidence" value="ECO:0007669"/>
    <property type="project" value="InterPro"/>
</dbReference>
<dbReference type="GeneTree" id="ENSGT00950000183207"/>
<dbReference type="PROSITE" id="PS01164">
    <property type="entry name" value="COPPER_AMINE_OXID_1"/>
    <property type="match status" value="1"/>
</dbReference>
<evidence type="ECO:0000256" key="8">
    <source>
        <dbReference type="RuleBase" id="RU000672"/>
    </source>
</evidence>
<keyword evidence="10" id="KW-0732">Signal</keyword>
<dbReference type="InterPro" id="IPR015800">
    <property type="entry name" value="Cu_amine_oxidase_N2"/>
</dbReference>
<reference evidence="14" key="1">
    <citation type="submission" date="2025-08" db="UniProtKB">
        <authorList>
            <consortium name="Ensembl"/>
        </authorList>
    </citation>
    <scope>IDENTIFICATION</scope>
</reference>
<dbReference type="PROSITE" id="PS01165">
    <property type="entry name" value="COPPER_AMINE_OXID_2"/>
    <property type="match status" value="1"/>
</dbReference>
<accession>A0A8C5PWK2</accession>
<dbReference type="FunFam" id="2.70.98.20:FF:000002">
    <property type="entry name" value="Amine oxidase"/>
    <property type="match status" value="1"/>
</dbReference>
<dbReference type="PANTHER" id="PTHR10638">
    <property type="entry name" value="COPPER AMINE OXIDASE"/>
    <property type="match status" value="1"/>
</dbReference>
<comment type="cofactor">
    <cofactor evidence="8">
        <name>Cu cation</name>
        <dbReference type="ChEBI" id="CHEBI:23378"/>
    </cofactor>
    <text evidence="8">Contains 1 topaquinone per subunit.</text>
</comment>
<evidence type="ECO:0000259" key="11">
    <source>
        <dbReference type="Pfam" id="PF01179"/>
    </source>
</evidence>
<comment type="similarity">
    <text evidence="1 8">Belongs to the copper/topaquinone oxidase family.</text>
</comment>
<dbReference type="InterPro" id="IPR049947">
    <property type="entry name" value="Cu_Am_Ox_Cu-bd"/>
</dbReference>
<dbReference type="OrthoDB" id="5379943at2759"/>
<dbReference type="EC" id="1.4.3.-" evidence="8"/>
<dbReference type="Pfam" id="PF02727">
    <property type="entry name" value="Cu_amine_oxidN2"/>
    <property type="match status" value="1"/>
</dbReference>
<dbReference type="PANTHER" id="PTHR10638:SF4">
    <property type="entry name" value="RETINA-SPECIFIC COPPER AMINE OXIDASE"/>
    <property type="match status" value="1"/>
</dbReference>
<keyword evidence="3 6" id="KW-0801">TPQ</keyword>
<evidence type="ECO:0000256" key="7">
    <source>
        <dbReference type="PIRSR" id="PIRSR600269-51"/>
    </source>
</evidence>
<dbReference type="InterPro" id="IPR049948">
    <property type="entry name" value="Cu_Am_ox_TPQ-bd"/>
</dbReference>
<feature type="active site" description="Schiff-base intermediate with substrate; via topaquinone" evidence="6">
    <location>
        <position position="472"/>
    </location>
</feature>
<dbReference type="PRINTS" id="PR00766">
    <property type="entry name" value="CUDAOXIDASE"/>
</dbReference>
<organism evidence="14 15">
    <name type="scientific">Leptobrachium leishanense</name>
    <name type="common">Leishan spiny toad</name>
    <dbReference type="NCBI Taxonomy" id="445787"/>
    <lineage>
        <taxon>Eukaryota</taxon>
        <taxon>Metazoa</taxon>
        <taxon>Chordata</taxon>
        <taxon>Craniata</taxon>
        <taxon>Vertebrata</taxon>
        <taxon>Euteleostomi</taxon>
        <taxon>Amphibia</taxon>
        <taxon>Batrachia</taxon>
        <taxon>Anura</taxon>
        <taxon>Pelobatoidea</taxon>
        <taxon>Megophryidae</taxon>
        <taxon>Leptobrachium</taxon>
    </lineage>
</organism>
<keyword evidence="15" id="KW-1185">Reference proteome</keyword>
<dbReference type="GO" id="GO:0048038">
    <property type="term" value="F:quinone binding"/>
    <property type="evidence" value="ECO:0007669"/>
    <property type="project" value="InterPro"/>
</dbReference>
<evidence type="ECO:0000256" key="2">
    <source>
        <dbReference type="ARBA" id="ARBA00022723"/>
    </source>
</evidence>
<evidence type="ECO:0000256" key="5">
    <source>
        <dbReference type="ARBA" id="ARBA00023008"/>
    </source>
</evidence>
<keyword evidence="4 8" id="KW-0560">Oxidoreductase</keyword>
<evidence type="ECO:0000256" key="9">
    <source>
        <dbReference type="SAM" id="MobiDB-lite"/>
    </source>
</evidence>
<evidence type="ECO:0000259" key="12">
    <source>
        <dbReference type="Pfam" id="PF02727"/>
    </source>
</evidence>
<dbReference type="Gene3D" id="3.10.450.40">
    <property type="match status" value="2"/>
</dbReference>
<dbReference type="InterPro" id="IPR015802">
    <property type="entry name" value="Cu_amine_oxidase_N3"/>
</dbReference>
<comment type="PTM">
    <text evidence="7 8">Topaquinone (TPQ) is generated by copper-dependent autoxidation of a specific tyrosyl residue.</text>
</comment>
<feature type="region of interest" description="Disordered" evidence="9">
    <location>
        <begin position="32"/>
        <end position="56"/>
    </location>
</feature>
<dbReference type="SUPFAM" id="SSF49998">
    <property type="entry name" value="Amine oxidase catalytic domain"/>
    <property type="match status" value="1"/>
</dbReference>
<sequence length="736" mass="83903">MNMRAVFVLLAVALATILALVCVLLTQTGSSNKECDPDAQPGHQQTKVRQQKKSSDHSLVFSDLNPEEYSQIVEYLKSNLGVELVNAADANPSDNCIYYIQVQYPSKQKVLDYLDKGATKPKREAIAVIFFGNQIDPNITEYLVGPLPMPTYHEDITLQKYKDKLPYYRRPVIGKEYVEAYNLVYQQEFSTAPNFLNDVFGYDGTNFAALTTVPRGFRSGDRSTWFVLFFNVSGSCFSLHPIGLEVLVDHKSLDVTKWKVLKVFYNGKYYSNMEDLEKHYKEGKVTVIRMNRAGRDDDIGSMKPKVASMSGGGPFQFDPVGPRYIIDKNHVNFQSWAFAFGMNVNSGLRLFDIRFKNERIVYELSTQEAIAIYGSNAPGGMITRYIDGSFGIGRFSFELVRGVDCPYLATYIDVHYLMESDTPETIKNSICIFEHNSGIPLRRHYSNMHSMYYGGMTNTVLVIRAISTLINYDYIWDFIFYQNGVIETKIHATGYISSSFYFEDGQDYGSRVGEYTLGTLHTHFINYKVDMDVGGTSNRIMTQDMKFSPTSVPWQQDTTIQRPKVVREVLKKENEAAFALNEHMPRYVHFSSNTTNKWGHPRSYRIQLVSFAGEYLPETSPVEKAMGWARYKLAVTKYKEEEQESSSIYNQNDPWNPSVTFSEFIDNEDINLQDLVAWITVGFLHIPHSEDLPNTATPGNGGGFFLRPYNYFDLDPSIYSSDGVYFRSEEDYSSSS</sequence>